<dbReference type="AlphaFoldDB" id="A0A9J6CXT4"/>
<reference evidence="2" key="1">
    <citation type="journal article" date="2020" name="Cell">
        <title>Large-Scale Comparative Analyses of Tick Genomes Elucidate Their Genetic Diversity and Vector Capacities.</title>
        <authorList>
            <consortium name="Tick Genome and Microbiome Consortium (TIGMIC)"/>
            <person name="Jia N."/>
            <person name="Wang J."/>
            <person name="Shi W."/>
            <person name="Du L."/>
            <person name="Sun Y."/>
            <person name="Zhan W."/>
            <person name="Jiang J.F."/>
            <person name="Wang Q."/>
            <person name="Zhang B."/>
            <person name="Ji P."/>
            <person name="Bell-Sakyi L."/>
            <person name="Cui X.M."/>
            <person name="Yuan T.T."/>
            <person name="Jiang B.G."/>
            <person name="Yang W.F."/>
            <person name="Lam T.T."/>
            <person name="Chang Q.C."/>
            <person name="Ding S.J."/>
            <person name="Wang X.J."/>
            <person name="Zhu J.G."/>
            <person name="Ruan X.D."/>
            <person name="Zhao L."/>
            <person name="Wei J.T."/>
            <person name="Ye R.Z."/>
            <person name="Que T.C."/>
            <person name="Du C.H."/>
            <person name="Zhou Y.H."/>
            <person name="Cheng J.X."/>
            <person name="Dai P.F."/>
            <person name="Guo W.B."/>
            <person name="Han X.H."/>
            <person name="Huang E.J."/>
            <person name="Li L.F."/>
            <person name="Wei W."/>
            <person name="Gao Y.C."/>
            <person name="Liu J.Z."/>
            <person name="Shao H.Z."/>
            <person name="Wang X."/>
            <person name="Wang C.C."/>
            <person name="Yang T.C."/>
            <person name="Huo Q.B."/>
            <person name="Li W."/>
            <person name="Chen H.Y."/>
            <person name="Chen S.E."/>
            <person name="Zhou L.G."/>
            <person name="Ni X.B."/>
            <person name="Tian J.H."/>
            <person name="Sheng Y."/>
            <person name="Liu T."/>
            <person name="Pan Y.S."/>
            <person name="Xia L.Y."/>
            <person name="Li J."/>
            <person name="Zhao F."/>
            <person name="Cao W.C."/>
        </authorList>
    </citation>
    <scope>NUCLEOTIDE SEQUENCE</scope>
    <source>
        <strain evidence="2">Rmic-2018</strain>
    </source>
</reference>
<dbReference type="Proteomes" id="UP000821866">
    <property type="component" value="Unassembled WGS sequence"/>
</dbReference>
<keyword evidence="3" id="KW-1185">Reference proteome</keyword>
<feature type="compositionally biased region" description="Polar residues" evidence="1">
    <location>
        <begin position="31"/>
        <end position="44"/>
    </location>
</feature>
<evidence type="ECO:0000256" key="1">
    <source>
        <dbReference type="SAM" id="MobiDB-lite"/>
    </source>
</evidence>
<dbReference type="EMBL" id="JABSTU010004929">
    <property type="protein sequence ID" value="KAH7952590.1"/>
    <property type="molecule type" value="Genomic_DNA"/>
</dbReference>
<proteinExistence type="predicted"/>
<feature type="compositionally biased region" description="Basic and acidic residues" evidence="1">
    <location>
        <begin position="333"/>
        <end position="351"/>
    </location>
</feature>
<feature type="region of interest" description="Disordered" evidence="1">
    <location>
        <begin position="296"/>
        <end position="365"/>
    </location>
</feature>
<reference evidence="2" key="2">
    <citation type="submission" date="2021-09" db="EMBL/GenBank/DDBJ databases">
        <authorList>
            <person name="Jia N."/>
            <person name="Wang J."/>
            <person name="Shi W."/>
            <person name="Du L."/>
            <person name="Sun Y."/>
            <person name="Zhan W."/>
            <person name="Jiang J."/>
            <person name="Wang Q."/>
            <person name="Zhang B."/>
            <person name="Ji P."/>
            <person name="Sakyi L.B."/>
            <person name="Cui X."/>
            <person name="Yuan T."/>
            <person name="Jiang B."/>
            <person name="Yang W."/>
            <person name="Lam T.T.-Y."/>
            <person name="Chang Q."/>
            <person name="Ding S."/>
            <person name="Wang X."/>
            <person name="Zhu J."/>
            <person name="Ruan X."/>
            <person name="Zhao L."/>
            <person name="Wei J."/>
            <person name="Que T."/>
            <person name="Du C."/>
            <person name="Cheng J."/>
            <person name="Dai P."/>
            <person name="Han X."/>
            <person name="Huang E."/>
            <person name="Gao Y."/>
            <person name="Liu J."/>
            <person name="Shao H."/>
            <person name="Ye R."/>
            <person name="Li L."/>
            <person name="Wei W."/>
            <person name="Wang X."/>
            <person name="Wang C."/>
            <person name="Huo Q."/>
            <person name="Li W."/>
            <person name="Guo W."/>
            <person name="Chen H."/>
            <person name="Chen S."/>
            <person name="Zhou L."/>
            <person name="Zhou L."/>
            <person name="Ni X."/>
            <person name="Tian J."/>
            <person name="Zhou Y."/>
            <person name="Sheng Y."/>
            <person name="Liu T."/>
            <person name="Pan Y."/>
            <person name="Xia L."/>
            <person name="Li J."/>
            <person name="Zhao F."/>
            <person name="Cao W."/>
        </authorList>
    </citation>
    <scope>NUCLEOTIDE SEQUENCE</scope>
    <source>
        <strain evidence="2">Rmic-2018</strain>
        <tissue evidence="2">Larvae</tissue>
    </source>
</reference>
<sequence>MVSSYSARSRVQTTSISLRSGPLKSLRSKKPNSTVSNNRTSVPSPSFPITRLFRVPPDQSRPDAFSPGPTSTTTAMRTSSLTPPVPFAKSSQMLDNAATRSMAQPLLSKMSRARLKNKIFSSSADSSVEDNIVMRVFGDYTPASPSKSSRLPQKTSLPFTVTDTEQPEVLPFRNRNICPEGDGSSLPFEWGTSSEWDQRGSLAGTTGGMSYGTKEGAEDDDLSGKMLFSSFRQSKNVTFLDDASSVSGAVNSQLDEGKTAGQLTAKRSPIVAEQDHSMKISSLKAETRGSWQNELVPDSAADRLSSGHQRSRKSEPARSKQAQTITALDNDENDNRVEHRRGQLSRGERNRLGLGTPFVGPEEGSLAESESIPLSFLSSYSPSFEVLPKPDISGSLFAEALLQSSGDNEATTDAVSQEQHDSSLVSDFMASIMHGDFSTDGATLAPSGVTEPCDDEDVKDVLAGAANEQMEATCVVAVQPVSSSEQKVVESPTLSSSSVEEQVLSAAVKEAPRDEVPKEAAETEVSAAASSDTHLEAVVSEPPAGTLKDRRKSGQSDECTSSSTDIEHLAEFLNRLKITQLGNEHHRRERTLHRDYGFVAPFKHGLAAGPWGQKAAVTSVTGFPTVATGAGLGGTRSAVETAAALAEFRAWPPLSLPSALIAESALKATSTLTPLRESKEYSTEVST</sequence>
<evidence type="ECO:0000313" key="2">
    <source>
        <dbReference type="EMBL" id="KAH7952590.1"/>
    </source>
</evidence>
<feature type="region of interest" description="Disordered" evidence="1">
    <location>
        <begin position="505"/>
        <end position="563"/>
    </location>
</feature>
<comment type="caution">
    <text evidence="2">The sequence shown here is derived from an EMBL/GenBank/DDBJ whole genome shotgun (WGS) entry which is preliminary data.</text>
</comment>
<organism evidence="2 3">
    <name type="scientific">Rhipicephalus microplus</name>
    <name type="common">Cattle tick</name>
    <name type="synonym">Boophilus microplus</name>
    <dbReference type="NCBI Taxonomy" id="6941"/>
    <lineage>
        <taxon>Eukaryota</taxon>
        <taxon>Metazoa</taxon>
        <taxon>Ecdysozoa</taxon>
        <taxon>Arthropoda</taxon>
        <taxon>Chelicerata</taxon>
        <taxon>Arachnida</taxon>
        <taxon>Acari</taxon>
        <taxon>Parasitiformes</taxon>
        <taxon>Ixodida</taxon>
        <taxon>Ixodoidea</taxon>
        <taxon>Ixodidae</taxon>
        <taxon>Rhipicephalinae</taxon>
        <taxon>Rhipicephalus</taxon>
        <taxon>Boophilus</taxon>
    </lineage>
</organism>
<gene>
    <name evidence="2" type="ORF">HPB51_028249</name>
</gene>
<accession>A0A9J6CXT4</accession>
<protein>
    <submittedName>
        <fullName evidence="2">Uncharacterized protein</fullName>
    </submittedName>
</protein>
<name>A0A9J6CXT4_RHIMP</name>
<feature type="region of interest" description="Disordered" evidence="1">
    <location>
        <begin position="481"/>
        <end position="500"/>
    </location>
</feature>
<feature type="compositionally biased region" description="Polar residues" evidence="1">
    <location>
        <begin position="68"/>
        <end position="82"/>
    </location>
</feature>
<evidence type="ECO:0000313" key="3">
    <source>
        <dbReference type="Proteomes" id="UP000821866"/>
    </source>
</evidence>
<feature type="compositionally biased region" description="Polar residues" evidence="1">
    <location>
        <begin position="1"/>
        <end position="18"/>
    </location>
</feature>
<feature type="region of interest" description="Disordered" evidence="1">
    <location>
        <begin position="1"/>
        <end position="90"/>
    </location>
</feature>
<feature type="compositionally biased region" description="Basic and acidic residues" evidence="1">
    <location>
        <begin position="510"/>
        <end position="521"/>
    </location>
</feature>